<feature type="compositionally biased region" description="Polar residues" evidence="1">
    <location>
        <begin position="42"/>
        <end position="55"/>
    </location>
</feature>
<proteinExistence type="predicted"/>
<organism evidence="2">
    <name type="scientific">Cucumis melo</name>
    <name type="common">Muskmelon</name>
    <dbReference type="NCBI Taxonomy" id="3656"/>
    <lineage>
        <taxon>Eukaryota</taxon>
        <taxon>Viridiplantae</taxon>
        <taxon>Streptophyta</taxon>
        <taxon>Embryophyta</taxon>
        <taxon>Tracheophyta</taxon>
        <taxon>Spermatophyta</taxon>
        <taxon>Magnoliopsida</taxon>
        <taxon>eudicotyledons</taxon>
        <taxon>Gunneridae</taxon>
        <taxon>Pentapetalae</taxon>
        <taxon>rosids</taxon>
        <taxon>fabids</taxon>
        <taxon>Cucurbitales</taxon>
        <taxon>Cucurbitaceae</taxon>
        <taxon>Benincaseae</taxon>
        <taxon>Cucumis</taxon>
    </lineage>
</organism>
<accession>A0A9I9EF25</accession>
<reference evidence="2" key="1">
    <citation type="submission" date="2023-03" db="UniProtKB">
        <authorList>
            <consortium name="EnsemblPlants"/>
        </authorList>
    </citation>
    <scope>IDENTIFICATION</scope>
</reference>
<protein>
    <submittedName>
        <fullName evidence="2">Uncharacterized protein</fullName>
    </submittedName>
</protein>
<name>A0A9I9EF25_CUCME</name>
<dbReference type="EnsemblPlants" id="MELO3C032899.2.1">
    <property type="protein sequence ID" value="MELO3C032899.2.1"/>
    <property type="gene ID" value="MELO3C032899.2"/>
</dbReference>
<dbReference type="Gramene" id="MELO3C032899.2.1">
    <property type="protein sequence ID" value="MELO3C032899.2.1"/>
    <property type="gene ID" value="MELO3C032899.2"/>
</dbReference>
<dbReference type="AlphaFoldDB" id="A0A9I9EF25"/>
<feature type="region of interest" description="Disordered" evidence="1">
    <location>
        <begin position="41"/>
        <end position="65"/>
    </location>
</feature>
<evidence type="ECO:0000313" key="2">
    <source>
        <dbReference type="EnsemblPlants" id="MELO3C032899.2.1"/>
    </source>
</evidence>
<sequence length="65" mass="7528">MDRTIHPNGERDERETLEVADKFCYDKDRSSSFWQVVCGSASPHSSSHVYQSQTDTSRRRCFRGS</sequence>
<evidence type="ECO:0000256" key="1">
    <source>
        <dbReference type="SAM" id="MobiDB-lite"/>
    </source>
</evidence>